<gene>
    <name evidence="1" type="ORF">OUZ56_009679</name>
</gene>
<organism evidence="1 2">
    <name type="scientific">Daphnia magna</name>
    <dbReference type="NCBI Taxonomy" id="35525"/>
    <lineage>
        <taxon>Eukaryota</taxon>
        <taxon>Metazoa</taxon>
        <taxon>Ecdysozoa</taxon>
        <taxon>Arthropoda</taxon>
        <taxon>Crustacea</taxon>
        <taxon>Branchiopoda</taxon>
        <taxon>Diplostraca</taxon>
        <taxon>Cladocera</taxon>
        <taxon>Anomopoda</taxon>
        <taxon>Daphniidae</taxon>
        <taxon>Daphnia</taxon>
    </lineage>
</organism>
<protein>
    <submittedName>
        <fullName evidence="1">Uncharacterized protein</fullName>
    </submittedName>
</protein>
<name>A0ABR0AGS3_9CRUS</name>
<accession>A0ABR0AGS3</accession>
<comment type="caution">
    <text evidence="1">The sequence shown here is derived from an EMBL/GenBank/DDBJ whole genome shotgun (WGS) entry which is preliminary data.</text>
</comment>
<dbReference type="EMBL" id="JAOYFB010000037">
    <property type="protein sequence ID" value="KAK4024296.1"/>
    <property type="molecule type" value="Genomic_DNA"/>
</dbReference>
<evidence type="ECO:0000313" key="2">
    <source>
        <dbReference type="Proteomes" id="UP001234178"/>
    </source>
</evidence>
<reference evidence="1 2" key="1">
    <citation type="journal article" date="2023" name="Nucleic Acids Res.">
        <title>The hologenome of Daphnia magna reveals possible DNA methylation and microbiome-mediated evolution of the host genome.</title>
        <authorList>
            <person name="Chaturvedi A."/>
            <person name="Li X."/>
            <person name="Dhandapani V."/>
            <person name="Marshall H."/>
            <person name="Kissane S."/>
            <person name="Cuenca-Cambronero M."/>
            <person name="Asole G."/>
            <person name="Calvet F."/>
            <person name="Ruiz-Romero M."/>
            <person name="Marangio P."/>
            <person name="Guigo R."/>
            <person name="Rago D."/>
            <person name="Mirbahai L."/>
            <person name="Eastwood N."/>
            <person name="Colbourne J.K."/>
            <person name="Zhou J."/>
            <person name="Mallon E."/>
            <person name="Orsini L."/>
        </authorList>
    </citation>
    <scope>NUCLEOTIDE SEQUENCE [LARGE SCALE GENOMIC DNA]</scope>
    <source>
        <strain evidence="1">LRV0_1</strain>
    </source>
</reference>
<keyword evidence="2" id="KW-1185">Reference proteome</keyword>
<dbReference type="Proteomes" id="UP001234178">
    <property type="component" value="Unassembled WGS sequence"/>
</dbReference>
<evidence type="ECO:0000313" key="1">
    <source>
        <dbReference type="EMBL" id="KAK4024296.1"/>
    </source>
</evidence>
<sequence length="156" mass="17150">MAENPSPSIASIQEQLKKSRERQEECATNPQLHRKDLLMARTQAIDLALAHQKAVVQLNEDLEDNAKDIKNVYVHFISEQETILNSCVGALLKEGKKTAAAQPEAPQFVAPLHTPTILCFLKTSLDKSAILHVGLSFFSLNIGSLDASFHYLSPGT</sequence>
<proteinExistence type="predicted"/>